<dbReference type="Gene3D" id="2.40.50.140">
    <property type="entry name" value="Nucleic acid-binding proteins"/>
    <property type="match status" value="3"/>
</dbReference>
<keyword evidence="2" id="KW-0378">Hydrolase</keyword>
<dbReference type="GO" id="GO:0000724">
    <property type="term" value="P:double-strand break repair via homologous recombination"/>
    <property type="evidence" value="ECO:0007669"/>
    <property type="project" value="TreeGrafter"/>
</dbReference>
<keyword evidence="2" id="KW-0347">Helicase</keyword>
<dbReference type="InterPro" id="IPR012340">
    <property type="entry name" value="NA-bd_OB-fold"/>
</dbReference>
<reference evidence="2" key="1">
    <citation type="journal article" date="2014" name="Genome Biol. Evol.">
        <title>Pangenome evidence for extensive interdomain horizontal transfer affecting lineage core and shell genes in uncultured planktonic thaumarchaeota and euryarchaeota.</title>
        <authorList>
            <person name="Deschamps P."/>
            <person name="Zivanovic Y."/>
            <person name="Moreira D."/>
            <person name="Rodriguez-Valera F."/>
            <person name="Lopez-Garcia P."/>
        </authorList>
    </citation>
    <scope>NUCLEOTIDE SEQUENCE</scope>
</reference>
<dbReference type="GO" id="GO:0004386">
    <property type="term" value="F:helicase activity"/>
    <property type="evidence" value="ECO:0007669"/>
    <property type="project" value="UniProtKB-KW"/>
</dbReference>
<dbReference type="GO" id="GO:0010212">
    <property type="term" value="P:response to ionizing radiation"/>
    <property type="evidence" value="ECO:0007669"/>
    <property type="project" value="TreeGrafter"/>
</dbReference>
<keyword evidence="1" id="KW-0238">DNA-binding</keyword>
<dbReference type="InterPro" id="IPR051231">
    <property type="entry name" value="SOSS-B"/>
</dbReference>
<keyword evidence="2" id="KW-0547">Nucleotide-binding</keyword>
<dbReference type="SUPFAM" id="SSF50249">
    <property type="entry name" value="Nucleic acid-binding proteins"/>
    <property type="match status" value="2"/>
</dbReference>
<name>A0A075G0M1_9ARCH</name>
<accession>A0A075G0M1</accession>
<proteinExistence type="predicted"/>
<keyword evidence="2" id="KW-0067">ATP-binding</keyword>
<dbReference type="CDD" id="cd04491">
    <property type="entry name" value="SoSSB_OBF"/>
    <property type="match status" value="1"/>
</dbReference>
<evidence type="ECO:0000313" key="2">
    <source>
        <dbReference type="EMBL" id="AIE97550.1"/>
    </source>
</evidence>
<gene>
    <name evidence="2" type="primary">RFA1</name>
    <name evidence="2" type="synonym">rpa</name>
    <name evidence="2" type="synonym">RPA1</name>
</gene>
<dbReference type="PANTHER" id="PTHR13356">
    <property type="entry name" value="OB FOLD NUCLEIC ACID BINDING PROTEIN-RELATED"/>
    <property type="match status" value="1"/>
</dbReference>
<sequence length="469" mass="51705">MGSMLSEFDKLLGNILNQKPEFTREDILDRVRQKKEKIGPGYLTDQGALFLIAEDLEITLTQTLKAEVDLKDLSIGAKDVSVKSRVLNISPAKQFSRKDGSPFLLRTMTIYDNDSIVGVKLWDEKANLPGIENLKPGDLIKIIKAYIKSDLNGSPTINVGSGSEIDKTDQESEIRSIEALTIDSSEIKENQNDLVVSGKIDGGISTLEFTNRRGEPGKALRMRLKGKDNAVTRVVLWGKDESLLPKVVSQDAKVMLLGVRTKTGNQGLEIHGNDATMVEIDGGKEAEPVIVRIATINRNEKERTSAIGVDSKKNLVYMSDSSNMLDSVNNGDVIECMPSKVFGNSLTIDSESFVRKIDDNNSIPTLSDLRTKISEIKSGNDYCVEAIILKASEKREVQTKTGETIMLAEMFVEDDSDQIWIKGWRNQATLLDGFSVGEVISVTPVNAKVGLEGRTELFLTRFSTVTKKN</sequence>
<protein>
    <submittedName>
        <fullName evidence="2">Nucleic acid binding OB-fold tRNA/helicase-type protein (RFA1, RPA1, rpa)</fullName>
    </submittedName>
</protein>
<dbReference type="PANTHER" id="PTHR13356:SF0">
    <property type="entry name" value="SOSS COMPLEX SUBUNIT B HOMOLOG"/>
    <property type="match status" value="1"/>
</dbReference>
<organism evidence="2">
    <name type="scientific">uncultured marine thaumarchaeote KM3_01_F02</name>
    <dbReference type="NCBI Taxonomy" id="1455952"/>
    <lineage>
        <taxon>Archaea</taxon>
        <taxon>Nitrososphaerota</taxon>
        <taxon>environmental samples</taxon>
    </lineage>
</organism>
<dbReference type="GO" id="GO:0003677">
    <property type="term" value="F:DNA binding"/>
    <property type="evidence" value="ECO:0007669"/>
    <property type="project" value="UniProtKB-KW"/>
</dbReference>
<dbReference type="EMBL" id="KF900511">
    <property type="protein sequence ID" value="AIE97550.1"/>
    <property type="molecule type" value="Genomic_DNA"/>
</dbReference>
<evidence type="ECO:0000256" key="1">
    <source>
        <dbReference type="ARBA" id="ARBA00023125"/>
    </source>
</evidence>
<dbReference type="AlphaFoldDB" id="A0A075G0M1"/>